<comment type="caution">
    <text evidence="1">The sequence shown here is derived from an EMBL/GenBank/DDBJ whole genome shotgun (WGS) entry which is preliminary data.</text>
</comment>
<dbReference type="AlphaFoldDB" id="A0A4Y9QW82"/>
<name>A0A4Y9QW82_9MICO</name>
<sequence length="248" mass="27053">MATLAEFNSGLLIWLSETIAPTIGSGSNSQQMRVLIGRTVCWLRPDTTRGGVTAYLAGLIAGETTYSVVPSSKGVVHRIAIGDTNIRIPGFYLYTLESFDIPTTIDPDASAFDLWSVCRLILEAVALLHSRGHQRLRILPNISGSGMQWRATIGSVDALRDWPGTFDPGSCFVYTTGDGFTVAGLPVDAQTDAESMADRILDACRDPGLGQDWEYAGWYVEMLGTVRRNQTLPNFEDPGWPFMPGDET</sequence>
<evidence type="ECO:0000313" key="1">
    <source>
        <dbReference type="EMBL" id="TFV95393.1"/>
    </source>
</evidence>
<protein>
    <submittedName>
        <fullName evidence="1">Uncharacterized protein</fullName>
    </submittedName>
</protein>
<proteinExistence type="predicted"/>
<dbReference type="EMBL" id="SPQZ01000006">
    <property type="protein sequence ID" value="TFV95393.1"/>
    <property type="molecule type" value="Genomic_DNA"/>
</dbReference>
<evidence type="ECO:0000313" key="2">
    <source>
        <dbReference type="Proteomes" id="UP000298127"/>
    </source>
</evidence>
<dbReference type="RefSeq" id="WP_135121333.1">
    <property type="nucleotide sequence ID" value="NZ_SPQZ01000006.1"/>
</dbReference>
<dbReference type="Proteomes" id="UP000298127">
    <property type="component" value="Unassembled WGS sequence"/>
</dbReference>
<organism evidence="1 2">
    <name type="scientific">Orlajensenia leifsoniae</name>
    <dbReference type="NCBI Taxonomy" id="2561933"/>
    <lineage>
        <taxon>Bacteria</taxon>
        <taxon>Bacillati</taxon>
        <taxon>Actinomycetota</taxon>
        <taxon>Actinomycetes</taxon>
        <taxon>Micrococcales</taxon>
        <taxon>Microbacteriaceae</taxon>
        <taxon>Orlajensenia</taxon>
    </lineage>
</organism>
<reference evidence="1 2" key="1">
    <citation type="journal article" date="2018" name="J. Microbiol.">
        <title>Leifsonia flava sp. nov., a novel actinobacterium isolated from the rhizosphere of Aquilegia viridiflora.</title>
        <authorList>
            <person name="Cai Y."/>
            <person name="Tao W.Z."/>
            <person name="Ma Y.J."/>
            <person name="Cheng J."/>
            <person name="Zhang M.Y."/>
            <person name="Zhang Y.X."/>
        </authorList>
    </citation>
    <scope>NUCLEOTIDE SEQUENCE [LARGE SCALE GENOMIC DNA]</scope>
    <source>
        <strain evidence="1 2">SYP-B2174</strain>
    </source>
</reference>
<accession>A0A4Y9QW82</accession>
<gene>
    <name evidence="1" type="ORF">E4M00_15215</name>
</gene>
<keyword evidence="2" id="KW-1185">Reference proteome</keyword>